<reference evidence="7 8" key="1">
    <citation type="journal article" date="2020" name="bioRxiv">
        <title>Sequence and annotation of 42 cannabis genomes reveals extensive copy number variation in cannabinoid synthesis and pathogen resistance genes.</title>
        <authorList>
            <person name="Mckernan K.J."/>
            <person name="Helbert Y."/>
            <person name="Kane L.T."/>
            <person name="Ebling H."/>
            <person name="Zhang L."/>
            <person name="Liu B."/>
            <person name="Eaton Z."/>
            <person name="Mclaughlin S."/>
            <person name="Kingan S."/>
            <person name="Baybayan P."/>
            <person name="Concepcion G."/>
            <person name="Jordan M."/>
            <person name="Riva A."/>
            <person name="Barbazuk W."/>
            <person name="Harkins T."/>
        </authorList>
    </citation>
    <scope>NUCLEOTIDE SEQUENCE [LARGE SCALE GENOMIC DNA]</scope>
    <source>
        <strain evidence="8">cv. Jamaican Lion 4</strain>
        <tissue evidence="7">Leaf</tissue>
    </source>
</reference>
<dbReference type="EMBL" id="JAATIP010000034">
    <property type="protein sequence ID" value="KAF4388452.1"/>
    <property type="molecule type" value="Genomic_DNA"/>
</dbReference>
<accession>A0A7J6GZQ0</accession>
<dbReference type="Gene3D" id="3.30.230.10">
    <property type="match status" value="1"/>
</dbReference>
<dbReference type="Pfam" id="PF00288">
    <property type="entry name" value="GHMP_kinases_N"/>
    <property type="match status" value="1"/>
</dbReference>
<protein>
    <recommendedName>
        <fullName evidence="6">GHMP kinase N-terminal domain-containing protein</fullName>
    </recommendedName>
</protein>
<evidence type="ECO:0000256" key="1">
    <source>
        <dbReference type="ARBA" id="ARBA00006566"/>
    </source>
</evidence>
<evidence type="ECO:0000256" key="4">
    <source>
        <dbReference type="ARBA" id="ARBA00022777"/>
    </source>
</evidence>
<sequence length="85" mass="9052">MPNTIVYKGYYEYAKSKGIKVDEPVGLDILVDGTVPTGSGLSSSAAFVCSSTIAIMAAFDVNFPKNTKSMLVSIVAKVLEILMDE</sequence>
<keyword evidence="4" id="KW-0418">Kinase</keyword>
<keyword evidence="2" id="KW-0808">Transferase</keyword>
<feature type="domain" description="GHMP kinase N-terminal" evidence="6">
    <location>
        <begin position="12"/>
        <end position="71"/>
    </location>
</feature>
<comment type="similarity">
    <text evidence="1">Belongs to the GHMP kinase family. GalK subfamily.</text>
</comment>
<dbReference type="GO" id="GO:0005524">
    <property type="term" value="F:ATP binding"/>
    <property type="evidence" value="ECO:0007669"/>
    <property type="project" value="UniProtKB-KW"/>
</dbReference>
<evidence type="ECO:0000313" key="7">
    <source>
        <dbReference type="EMBL" id="KAF4388452.1"/>
    </source>
</evidence>
<evidence type="ECO:0000256" key="5">
    <source>
        <dbReference type="ARBA" id="ARBA00022840"/>
    </source>
</evidence>
<comment type="caution">
    <text evidence="7">The sequence shown here is derived from an EMBL/GenBank/DDBJ whole genome shotgun (WGS) entry which is preliminary data.</text>
</comment>
<dbReference type="AlphaFoldDB" id="A0A7J6GZQ0"/>
<dbReference type="InterPro" id="IPR006204">
    <property type="entry name" value="GHMP_kinase_N_dom"/>
</dbReference>
<dbReference type="PANTHER" id="PTHR10457:SF7">
    <property type="entry name" value="GALACTOKINASE-RELATED"/>
    <property type="match status" value="1"/>
</dbReference>
<keyword evidence="3" id="KW-0547">Nucleotide-binding</keyword>
<evidence type="ECO:0000259" key="6">
    <source>
        <dbReference type="Pfam" id="PF00288"/>
    </source>
</evidence>
<dbReference type="GO" id="GO:0004335">
    <property type="term" value="F:galactokinase activity"/>
    <property type="evidence" value="ECO:0007669"/>
    <property type="project" value="TreeGrafter"/>
</dbReference>
<dbReference type="InterPro" id="IPR014721">
    <property type="entry name" value="Ribsml_uS5_D2-typ_fold_subgr"/>
</dbReference>
<dbReference type="GO" id="GO:0005829">
    <property type="term" value="C:cytosol"/>
    <property type="evidence" value="ECO:0007669"/>
    <property type="project" value="TreeGrafter"/>
</dbReference>
<organism evidence="7 8">
    <name type="scientific">Cannabis sativa</name>
    <name type="common">Hemp</name>
    <name type="synonym">Marijuana</name>
    <dbReference type="NCBI Taxonomy" id="3483"/>
    <lineage>
        <taxon>Eukaryota</taxon>
        <taxon>Viridiplantae</taxon>
        <taxon>Streptophyta</taxon>
        <taxon>Embryophyta</taxon>
        <taxon>Tracheophyta</taxon>
        <taxon>Spermatophyta</taxon>
        <taxon>Magnoliopsida</taxon>
        <taxon>eudicotyledons</taxon>
        <taxon>Gunneridae</taxon>
        <taxon>Pentapetalae</taxon>
        <taxon>rosids</taxon>
        <taxon>fabids</taxon>
        <taxon>Rosales</taxon>
        <taxon>Cannabaceae</taxon>
        <taxon>Cannabis</taxon>
    </lineage>
</organism>
<dbReference type="SUPFAM" id="SSF54211">
    <property type="entry name" value="Ribosomal protein S5 domain 2-like"/>
    <property type="match status" value="1"/>
</dbReference>
<dbReference type="PROSITE" id="PS00627">
    <property type="entry name" value="GHMP_KINASES_ATP"/>
    <property type="match status" value="1"/>
</dbReference>
<name>A0A7J6GZQ0_CANSA</name>
<dbReference type="Proteomes" id="UP000525078">
    <property type="component" value="Unassembled WGS sequence"/>
</dbReference>
<evidence type="ECO:0000313" key="8">
    <source>
        <dbReference type="Proteomes" id="UP000525078"/>
    </source>
</evidence>
<evidence type="ECO:0000256" key="2">
    <source>
        <dbReference type="ARBA" id="ARBA00022679"/>
    </source>
</evidence>
<evidence type="ECO:0000256" key="3">
    <source>
        <dbReference type="ARBA" id="ARBA00022741"/>
    </source>
</evidence>
<dbReference type="PANTHER" id="PTHR10457">
    <property type="entry name" value="MEVALONATE KINASE/GALACTOKINASE"/>
    <property type="match status" value="1"/>
</dbReference>
<keyword evidence="5" id="KW-0067">ATP-binding</keyword>
<proteinExistence type="inferred from homology"/>
<dbReference type="InterPro" id="IPR006203">
    <property type="entry name" value="GHMP_knse_ATP-bd_CS"/>
</dbReference>
<dbReference type="InterPro" id="IPR020568">
    <property type="entry name" value="Ribosomal_Su5_D2-typ_SF"/>
</dbReference>
<dbReference type="GO" id="GO:0006012">
    <property type="term" value="P:galactose metabolic process"/>
    <property type="evidence" value="ECO:0007669"/>
    <property type="project" value="TreeGrafter"/>
</dbReference>
<gene>
    <name evidence="7" type="ORF">F8388_012429</name>
</gene>